<dbReference type="eggNOG" id="KOG0235">
    <property type="taxonomic scope" value="Eukaryota"/>
</dbReference>
<evidence type="ECO:0000256" key="5">
    <source>
        <dbReference type="PIRSR" id="PIRSR613078-2"/>
    </source>
</evidence>
<evidence type="ECO:0000256" key="4">
    <source>
        <dbReference type="ARBA" id="ARBA00023235"/>
    </source>
</evidence>
<feature type="binding site" evidence="5">
    <location>
        <position position="71"/>
    </location>
    <ligand>
        <name>substrate</name>
    </ligand>
</feature>
<keyword evidence="8" id="KW-1185">Reference proteome</keyword>
<dbReference type="RefSeq" id="XP_014150131.1">
    <property type="nucleotide sequence ID" value="XM_014294656.1"/>
</dbReference>
<dbReference type="GO" id="GO:0006096">
    <property type="term" value="P:glycolytic process"/>
    <property type="evidence" value="ECO:0007669"/>
    <property type="project" value="UniProtKB-KW"/>
</dbReference>
<dbReference type="InterPro" id="IPR013078">
    <property type="entry name" value="His_Pase_superF_clade-1"/>
</dbReference>
<reference evidence="7 8" key="1">
    <citation type="submission" date="2011-02" db="EMBL/GenBank/DDBJ databases">
        <title>The Genome Sequence of Sphaeroforma arctica JP610.</title>
        <authorList>
            <consortium name="The Broad Institute Genome Sequencing Platform"/>
            <person name="Russ C."/>
            <person name="Cuomo C."/>
            <person name="Young S.K."/>
            <person name="Zeng Q."/>
            <person name="Gargeya S."/>
            <person name="Alvarado L."/>
            <person name="Berlin A."/>
            <person name="Chapman S.B."/>
            <person name="Chen Z."/>
            <person name="Freedman E."/>
            <person name="Gellesch M."/>
            <person name="Goldberg J."/>
            <person name="Griggs A."/>
            <person name="Gujja S."/>
            <person name="Heilman E."/>
            <person name="Heiman D."/>
            <person name="Howarth C."/>
            <person name="Mehta T."/>
            <person name="Neiman D."/>
            <person name="Pearson M."/>
            <person name="Roberts A."/>
            <person name="Saif S."/>
            <person name="Shea T."/>
            <person name="Shenoy N."/>
            <person name="Sisk P."/>
            <person name="Stolte C."/>
            <person name="Sykes S."/>
            <person name="White J."/>
            <person name="Yandava C."/>
            <person name="Burger G."/>
            <person name="Gray M.W."/>
            <person name="Holland P.W.H."/>
            <person name="King N."/>
            <person name="Lang F.B.F."/>
            <person name="Roger A.J."/>
            <person name="Ruiz-Trillo I."/>
            <person name="Haas B."/>
            <person name="Nusbaum C."/>
            <person name="Birren B."/>
        </authorList>
    </citation>
    <scope>NUCLEOTIDE SEQUENCE [LARGE SCALE GENOMIC DNA]</scope>
    <source>
        <strain evidence="7 8">JP610</strain>
    </source>
</reference>
<dbReference type="GO" id="GO:0004619">
    <property type="term" value="F:phosphoglycerate mutase activity"/>
    <property type="evidence" value="ECO:0007669"/>
    <property type="project" value="UniProtKB-EC"/>
</dbReference>
<dbReference type="EC" id="5.4.2.11" evidence="2"/>
<keyword evidence="3" id="KW-0324">Glycolysis</keyword>
<evidence type="ECO:0000256" key="6">
    <source>
        <dbReference type="PIRSR" id="PIRSR613078-3"/>
    </source>
</evidence>
<evidence type="ECO:0000256" key="3">
    <source>
        <dbReference type="ARBA" id="ARBA00023152"/>
    </source>
</evidence>
<comment type="similarity">
    <text evidence="1">Belongs to the phosphoglycerate mutase family. BPG-dependent PGAM subfamily.</text>
</comment>
<dbReference type="Proteomes" id="UP000054560">
    <property type="component" value="Unassembled WGS sequence"/>
</dbReference>
<keyword evidence="4" id="KW-0413">Isomerase</keyword>
<protein>
    <recommendedName>
        <fullName evidence="2">phosphoglycerate mutase (2,3-diphosphoglycerate-dependent)</fullName>
        <ecNumber evidence="2">5.4.2.11</ecNumber>
    </recommendedName>
</protein>
<dbReference type="STRING" id="667725.A0A0L0FHI0"/>
<organism evidence="7 8">
    <name type="scientific">Sphaeroforma arctica JP610</name>
    <dbReference type="NCBI Taxonomy" id="667725"/>
    <lineage>
        <taxon>Eukaryota</taxon>
        <taxon>Ichthyosporea</taxon>
        <taxon>Ichthyophonida</taxon>
        <taxon>Sphaeroforma</taxon>
    </lineage>
</organism>
<dbReference type="Pfam" id="PF00300">
    <property type="entry name" value="His_Phos_1"/>
    <property type="match status" value="1"/>
</dbReference>
<dbReference type="EMBL" id="KQ243196">
    <property type="protein sequence ID" value="KNC76229.1"/>
    <property type="molecule type" value="Genomic_DNA"/>
</dbReference>
<evidence type="ECO:0000256" key="2">
    <source>
        <dbReference type="ARBA" id="ARBA00012028"/>
    </source>
</evidence>
<dbReference type="GeneID" id="25911764"/>
<dbReference type="Gene3D" id="3.40.50.1240">
    <property type="entry name" value="Phosphoglycerate mutase-like"/>
    <property type="match status" value="1"/>
</dbReference>
<evidence type="ECO:0000313" key="7">
    <source>
        <dbReference type="EMBL" id="KNC76229.1"/>
    </source>
</evidence>
<dbReference type="CDD" id="cd07067">
    <property type="entry name" value="HP_PGM_like"/>
    <property type="match status" value="1"/>
</dbReference>
<dbReference type="PANTHER" id="PTHR11931">
    <property type="entry name" value="PHOSPHOGLYCERATE MUTASE"/>
    <property type="match status" value="1"/>
</dbReference>
<accession>A0A0L0FHI0</accession>
<feature type="binding site" evidence="5">
    <location>
        <begin position="125"/>
        <end position="126"/>
    </location>
    <ligand>
        <name>substrate</name>
    </ligand>
</feature>
<dbReference type="NCBIfam" id="TIGR01258">
    <property type="entry name" value="pgm_1"/>
    <property type="match status" value="1"/>
</dbReference>
<feature type="binding site" evidence="5">
    <location>
        <begin position="169"/>
        <end position="170"/>
    </location>
    <ligand>
        <name>substrate</name>
    </ligand>
</feature>
<feature type="site" description="Transition state stabilizer" evidence="6">
    <location>
        <position position="168"/>
    </location>
</feature>
<feature type="binding site" evidence="5">
    <location>
        <begin position="98"/>
        <end position="101"/>
    </location>
    <ligand>
        <name>substrate</name>
    </ligand>
</feature>
<dbReference type="SUPFAM" id="SSF53254">
    <property type="entry name" value="Phosphoglycerate mutase-like"/>
    <property type="match status" value="1"/>
</dbReference>
<gene>
    <name evidence="7" type="ORF">SARC_11260</name>
</gene>
<dbReference type="OrthoDB" id="354304at2759"/>
<name>A0A0L0FHI0_9EUKA</name>
<evidence type="ECO:0000256" key="1">
    <source>
        <dbReference type="ARBA" id="ARBA00006717"/>
    </source>
</evidence>
<proteinExistence type="inferred from homology"/>
<sequence>MHHSVLVLHACTSLYPKTTHVTHHNELHPSHLTSSSHSFQLTDSGMQDALKAGLLLKDISFACAFTSILYRAQVTLERALTSAGQLGIPVVCEAALNERDYGDLNGMDRAEAVKKFGQAKVQKWRRSYSGCPPGGESLKTTAQRTIPYLQQSILPVVMSGRNVIVSSHGNTIRAIVMYLMEYSTEQVLNMEIGWCEPLIINFNDDGEVVSLHCEPRPGHPSRSSFPTRETMVRNTTNGLRNDLPTYFPIQYPEHARRHTQQEVDSGNELRHANTVGTHSNIMNIVDEIIAESVGSTTRLHRSSTSSIH</sequence>
<dbReference type="AlphaFoldDB" id="A0A0L0FHI0"/>
<dbReference type="InterPro" id="IPR029033">
    <property type="entry name" value="His_PPase_superfam"/>
</dbReference>
<dbReference type="InterPro" id="IPR005952">
    <property type="entry name" value="Phosphogly_mut1"/>
</dbReference>
<evidence type="ECO:0000313" key="8">
    <source>
        <dbReference type="Proteomes" id="UP000054560"/>
    </source>
</evidence>